<organism evidence="3">
    <name type="scientific">Selaginella moellendorffii</name>
    <name type="common">Spikemoss</name>
    <dbReference type="NCBI Taxonomy" id="88036"/>
    <lineage>
        <taxon>Eukaryota</taxon>
        <taxon>Viridiplantae</taxon>
        <taxon>Streptophyta</taxon>
        <taxon>Embryophyta</taxon>
        <taxon>Tracheophyta</taxon>
        <taxon>Lycopodiopsida</taxon>
        <taxon>Selaginellales</taxon>
        <taxon>Selaginellaceae</taxon>
        <taxon>Selaginella</taxon>
    </lineage>
</organism>
<reference evidence="2 3" key="1">
    <citation type="journal article" date="2011" name="Science">
        <title>The Selaginella genome identifies genetic changes associated with the evolution of vascular plants.</title>
        <authorList>
            <person name="Banks J.A."/>
            <person name="Nishiyama T."/>
            <person name="Hasebe M."/>
            <person name="Bowman J.L."/>
            <person name="Gribskov M."/>
            <person name="dePamphilis C."/>
            <person name="Albert V.A."/>
            <person name="Aono N."/>
            <person name="Aoyama T."/>
            <person name="Ambrose B.A."/>
            <person name="Ashton N.W."/>
            <person name="Axtell M.J."/>
            <person name="Barker E."/>
            <person name="Barker M.S."/>
            <person name="Bennetzen J.L."/>
            <person name="Bonawitz N.D."/>
            <person name="Chapple C."/>
            <person name="Cheng C."/>
            <person name="Correa L.G."/>
            <person name="Dacre M."/>
            <person name="DeBarry J."/>
            <person name="Dreyer I."/>
            <person name="Elias M."/>
            <person name="Engstrom E.M."/>
            <person name="Estelle M."/>
            <person name="Feng L."/>
            <person name="Finet C."/>
            <person name="Floyd S.K."/>
            <person name="Frommer W.B."/>
            <person name="Fujita T."/>
            <person name="Gramzow L."/>
            <person name="Gutensohn M."/>
            <person name="Harholt J."/>
            <person name="Hattori M."/>
            <person name="Heyl A."/>
            <person name="Hirai T."/>
            <person name="Hiwatashi Y."/>
            <person name="Ishikawa M."/>
            <person name="Iwata M."/>
            <person name="Karol K.G."/>
            <person name="Koehler B."/>
            <person name="Kolukisaoglu U."/>
            <person name="Kubo M."/>
            <person name="Kurata T."/>
            <person name="Lalonde S."/>
            <person name="Li K."/>
            <person name="Li Y."/>
            <person name="Litt A."/>
            <person name="Lyons E."/>
            <person name="Manning G."/>
            <person name="Maruyama T."/>
            <person name="Michael T.P."/>
            <person name="Mikami K."/>
            <person name="Miyazaki S."/>
            <person name="Morinaga S."/>
            <person name="Murata T."/>
            <person name="Mueller-Roeber B."/>
            <person name="Nelson D.R."/>
            <person name="Obara M."/>
            <person name="Oguri Y."/>
            <person name="Olmstead R.G."/>
            <person name="Onodera N."/>
            <person name="Petersen B.L."/>
            <person name="Pils B."/>
            <person name="Prigge M."/>
            <person name="Rensing S.A."/>
            <person name="Riano-Pachon D.M."/>
            <person name="Roberts A.W."/>
            <person name="Sato Y."/>
            <person name="Scheller H.V."/>
            <person name="Schulz B."/>
            <person name="Schulz C."/>
            <person name="Shakirov E.V."/>
            <person name="Shibagaki N."/>
            <person name="Shinohara N."/>
            <person name="Shippen D.E."/>
            <person name="Soerensen I."/>
            <person name="Sotooka R."/>
            <person name="Sugimoto N."/>
            <person name="Sugita M."/>
            <person name="Sumikawa N."/>
            <person name="Tanurdzic M."/>
            <person name="Theissen G."/>
            <person name="Ulvskov P."/>
            <person name="Wakazuki S."/>
            <person name="Weng J.K."/>
            <person name="Willats W.W."/>
            <person name="Wipf D."/>
            <person name="Wolf P.G."/>
            <person name="Yang L."/>
            <person name="Zimmer A.D."/>
            <person name="Zhu Q."/>
            <person name="Mitros T."/>
            <person name="Hellsten U."/>
            <person name="Loque D."/>
            <person name="Otillar R."/>
            <person name="Salamov A."/>
            <person name="Schmutz J."/>
            <person name="Shapiro H."/>
            <person name="Lindquist E."/>
            <person name="Lucas S."/>
            <person name="Rokhsar D."/>
            <person name="Grigoriev I.V."/>
        </authorList>
    </citation>
    <scope>NUCLEOTIDE SEQUENCE [LARGE SCALE GENOMIC DNA]</scope>
</reference>
<gene>
    <name evidence="2" type="ORF">SELMODRAFT_414039</name>
</gene>
<sequence length="106" mass="11839">MRIVPNRSAGEEKLTSPSAVTEKCLMSMKKTDLIRWLQQHKVELPPKNQLKEYYLGMALQKHAELGGGHRHVQVATRRHPSQLPRGKGEGGRGEDPSRLILPGPPT</sequence>
<accession>D8RRF6</accession>
<dbReference type="Gramene" id="EFJ25236">
    <property type="protein sequence ID" value="EFJ25236"/>
    <property type="gene ID" value="SELMODRAFT_414039"/>
</dbReference>
<dbReference type="AlphaFoldDB" id="D8RRF6"/>
<feature type="compositionally biased region" description="Basic residues" evidence="1">
    <location>
        <begin position="68"/>
        <end position="80"/>
    </location>
</feature>
<dbReference type="InParanoid" id="D8RRF6"/>
<dbReference type="EMBL" id="GL377587">
    <property type="protein sequence ID" value="EFJ25236.1"/>
    <property type="molecule type" value="Genomic_DNA"/>
</dbReference>
<evidence type="ECO:0000313" key="3">
    <source>
        <dbReference type="Proteomes" id="UP000001514"/>
    </source>
</evidence>
<dbReference type="HOGENOM" id="CLU_2227841_0_0_1"/>
<dbReference type="KEGG" id="smo:SELMODRAFT_414039"/>
<feature type="region of interest" description="Disordered" evidence="1">
    <location>
        <begin position="66"/>
        <end position="106"/>
    </location>
</feature>
<dbReference type="Proteomes" id="UP000001514">
    <property type="component" value="Unassembled WGS sequence"/>
</dbReference>
<keyword evidence="3" id="KW-1185">Reference proteome</keyword>
<proteinExistence type="predicted"/>
<name>D8RRF6_SELML</name>
<evidence type="ECO:0000256" key="1">
    <source>
        <dbReference type="SAM" id="MobiDB-lite"/>
    </source>
</evidence>
<protein>
    <submittedName>
        <fullName evidence="2">Uncharacterized protein</fullName>
    </submittedName>
</protein>
<feature type="compositionally biased region" description="Basic and acidic residues" evidence="1">
    <location>
        <begin position="86"/>
        <end position="97"/>
    </location>
</feature>
<evidence type="ECO:0000313" key="2">
    <source>
        <dbReference type="EMBL" id="EFJ25236.1"/>
    </source>
</evidence>